<gene>
    <name evidence="2" type="ORF">DR864_10015</name>
</gene>
<accession>A0A344THC5</accession>
<dbReference type="AlphaFoldDB" id="A0A344THC5"/>
<evidence type="ECO:0000259" key="1">
    <source>
        <dbReference type="Pfam" id="PF03235"/>
    </source>
</evidence>
<keyword evidence="3" id="KW-1185">Reference proteome</keyword>
<sequence>MASVTHVSEKYSDFISRIESGRVRIPHFQRNFVWELKASAKLVDSMLKGYPIGTFILWQTQEELRSVRSIGNLSFPEQRNGESVYYILDGQQRITSFFAAITGAKIERERGKVDNFSEIYINLMAGEDDDIVITETNGLPEKSYIRVTDLINGSFALLGSFPTEYHESLLKFQNNIRGWNFNITYLNDAKIDVATDVFTRLNVGGKTLSLFEIMVAKTYKAPKVFQAIENETNNENSFDLLDSYQKLIEELKHSKYDTISPSTILQVVSILLVGGCTRKQILELEKEAFISIWESAVKAIKASVDYFRTFGIPVSELLPYNALVVPFSYCFYKHPDVPVGEMQRRLEDFFWRCALGSRYSSGVENKLANDIQKIDKILDNKLPYYEWSINISPEELKRNGWFGTSRSFIKGILCLYAMQKPKSFHNHFDVLIDNSWLKKSTSKNYHHFFPIAFMRREYPTMDYWRYNHILNITIVDDFLNKRIIRDKAPARYMKEIGNNNNRLAETLLTHFISDFQDFGVEQNDYEMFFNARAIIVSSELKKRIVSEVATGEEEQQTEEEYNEEN</sequence>
<dbReference type="Pfam" id="PF03235">
    <property type="entry name" value="GmrSD_N"/>
    <property type="match status" value="1"/>
</dbReference>
<dbReference type="RefSeq" id="WP_114066831.1">
    <property type="nucleotide sequence ID" value="NZ_CP030850.1"/>
</dbReference>
<proteinExistence type="predicted"/>
<dbReference type="KEGG" id="run:DR864_10015"/>
<organism evidence="2 3">
    <name type="scientific">Runella rosea</name>
    <dbReference type="NCBI Taxonomy" id="2259595"/>
    <lineage>
        <taxon>Bacteria</taxon>
        <taxon>Pseudomonadati</taxon>
        <taxon>Bacteroidota</taxon>
        <taxon>Cytophagia</taxon>
        <taxon>Cytophagales</taxon>
        <taxon>Spirosomataceae</taxon>
        <taxon>Runella</taxon>
    </lineage>
</organism>
<protein>
    <recommendedName>
        <fullName evidence="1">GmrSD restriction endonucleases N-terminal domain-containing protein</fullName>
    </recommendedName>
</protein>
<feature type="domain" description="GmrSD restriction endonucleases N-terminal" evidence="1">
    <location>
        <begin position="12"/>
        <end position="217"/>
    </location>
</feature>
<evidence type="ECO:0000313" key="3">
    <source>
        <dbReference type="Proteomes" id="UP000251993"/>
    </source>
</evidence>
<reference evidence="2 3" key="1">
    <citation type="submission" date="2018-07" db="EMBL/GenBank/DDBJ databases">
        <title>Genome sequencing of Runella.</title>
        <authorList>
            <person name="Baek M.-G."/>
            <person name="Yi H."/>
        </authorList>
    </citation>
    <scope>NUCLEOTIDE SEQUENCE [LARGE SCALE GENOMIC DNA]</scope>
    <source>
        <strain evidence="2 3">HYN0085</strain>
    </source>
</reference>
<name>A0A344THC5_9BACT</name>
<dbReference type="PANTHER" id="PTHR37292">
    <property type="entry name" value="VNG6097C"/>
    <property type="match status" value="1"/>
</dbReference>
<dbReference type="PANTHER" id="PTHR37292:SF2">
    <property type="entry name" value="DUF262 DOMAIN-CONTAINING PROTEIN"/>
    <property type="match status" value="1"/>
</dbReference>
<evidence type="ECO:0000313" key="2">
    <source>
        <dbReference type="EMBL" id="AXE18046.1"/>
    </source>
</evidence>
<dbReference type="Proteomes" id="UP000251993">
    <property type="component" value="Chromosome"/>
</dbReference>
<dbReference type="InterPro" id="IPR004919">
    <property type="entry name" value="GmrSD_N"/>
</dbReference>
<dbReference type="OrthoDB" id="9798761at2"/>
<dbReference type="EMBL" id="CP030850">
    <property type="protein sequence ID" value="AXE18046.1"/>
    <property type="molecule type" value="Genomic_DNA"/>
</dbReference>